<dbReference type="Pfam" id="PF00072">
    <property type="entry name" value="Response_reg"/>
    <property type="match status" value="1"/>
</dbReference>
<reference evidence="3" key="1">
    <citation type="journal article" date="2015" name="PeerJ">
        <title>First genomic representation of candidate bacterial phylum KSB3 points to enhanced environmental sensing as a trigger of wastewater bulking.</title>
        <authorList>
            <person name="Sekiguchi Y."/>
            <person name="Ohashi A."/>
            <person name="Parks D.H."/>
            <person name="Yamauchi T."/>
            <person name="Tyson G.W."/>
            <person name="Hugenholtz P."/>
        </authorList>
    </citation>
    <scope>NUCLEOTIDE SEQUENCE [LARGE SCALE GENOMIC DNA]</scope>
</reference>
<keyword evidence="1" id="KW-0597">Phosphoprotein</keyword>
<protein>
    <recommendedName>
        <fullName evidence="2">Response regulatory domain-containing protein</fullName>
    </recommendedName>
</protein>
<dbReference type="InterPro" id="IPR001789">
    <property type="entry name" value="Sig_transdc_resp-reg_receiver"/>
</dbReference>
<dbReference type="SUPFAM" id="SSF53850">
    <property type="entry name" value="Periplasmic binding protein-like II"/>
    <property type="match status" value="1"/>
</dbReference>
<dbReference type="Pfam" id="PF09084">
    <property type="entry name" value="NMT1"/>
    <property type="match status" value="1"/>
</dbReference>
<keyword evidence="4" id="KW-1185">Reference proteome</keyword>
<dbReference type="eggNOG" id="COG2201">
    <property type="taxonomic scope" value="Bacteria"/>
</dbReference>
<dbReference type="HOGENOM" id="CLU_536048_0_0_0"/>
<dbReference type="PANTHER" id="PTHR43228:SF1">
    <property type="entry name" value="TWO-COMPONENT RESPONSE REGULATOR ARR22"/>
    <property type="match status" value="1"/>
</dbReference>
<feature type="modified residue" description="4-aspartylphosphate" evidence="1">
    <location>
        <position position="393"/>
    </location>
</feature>
<dbReference type="EMBL" id="DF820465">
    <property type="protein sequence ID" value="GAK56598.1"/>
    <property type="molecule type" value="Genomic_DNA"/>
</dbReference>
<sequence>MAEQLEIWGVHDPNISAQLALAVKLDLFRREAHLNVSCRFFESGTILPEAFLQATHKPFALTQTPITSILLYEQGYRTKLLTPLADIAGTQQVVIHESSGISVPQDLEGKRIGMARESAVYIALRNMARDCHVDLNKVDFVHLLPHEQLAAFEERSLDAMACWEPWTAKARMKGGKLYFSGTRSEIPGIEGDVNWLVNQSCLIVPNEYLHSQADEIIAILNVLRKTTDLINYHRKEVTRELSEFFGMNRIELMTTMSKNTYSMVFDNIFRLGVLGFRDFFYDHGWISTKFSEQDLYSTSLLQQVDPSLIHLEDVISQDVKIIEKSGIYYRADMMLPHSDMQLKFLLADDSRFVRTCLTQVVKIVGGEILGEATTGSEAIEMFAQLRPNFVTMDLSMPGMSGVDAIQRIRQIDPDANIVVISGVDLEEVRKEVFDLGVKIFITKPFDPVLVAEIIGLLLL</sequence>
<accession>A0A081BW93</accession>
<dbReference type="SMART" id="SM00448">
    <property type="entry name" value="REC"/>
    <property type="match status" value="1"/>
</dbReference>
<dbReference type="GO" id="GO:0000160">
    <property type="term" value="P:phosphorelay signal transduction system"/>
    <property type="evidence" value="ECO:0007669"/>
    <property type="project" value="InterPro"/>
</dbReference>
<name>A0A081BW93_VECG1</name>
<dbReference type="Gene3D" id="3.40.190.10">
    <property type="entry name" value="Periplasmic binding protein-like II"/>
    <property type="match status" value="2"/>
</dbReference>
<dbReference type="PANTHER" id="PTHR43228">
    <property type="entry name" value="TWO-COMPONENT RESPONSE REGULATOR"/>
    <property type="match status" value="1"/>
</dbReference>
<proteinExistence type="predicted"/>
<dbReference type="Gene3D" id="3.40.50.2300">
    <property type="match status" value="1"/>
</dbReference>
<evidence type="ECO:0000256" key="1">
    <source>
        <dbReference type="PROSITE-ProRule" id="PRU00169"/>
    </source>
</evidence>
<gene>
    <name evidence="3" type="ORF">U27_03560</name>
</gene>
<evidence type="ECO:0000313" key="4">
    <source>
        <dbReference type="Proteomes" id="UP000030661"/>
    </source>
</evidence>
<evidence type="ECO:0000259" key="2">
    <source>
        <dbReference type="PROSITE" id="PS50110"/>
    </source>
</evidence>
<evidence type="ECO:0000313" key="3">
    <source>
        <dbReference type="EMBL" id="GAK56598.1"/>
    </source>
</evidence>
<dbReference type="AlphaFoldDB" id="A0A081BW93"/>
<dbReference type="eggNOG" id="COG0715">
    <property type="taxonomic scope" value="Bacteria"/>
</dbReference>
<dbReference type="PROSITE" id="PS50110">
    <property type="entry name" value="RESPONSE_REGULATORY"/>
    <property type="match status" value="1"/>
</dbReference>
<dbReference type="InterPro" id="IPR011006">
    <property type="entry name" value="CheY-like_superfamily"/>
</dbReference>
<dbReference type="SUPFAM" id="SSF52172">
    <property type="entry name" value="CheY-like"/>
    <property type="match status" value="1"/>
</dbReference>
<feature type="domain" description="Response regulatory" evidence="2">
    <location>
        <begin position="343"/>
        <end position="458"/>
    </location>
</feature>
<dbReference type="Proteomes" id="UP000030661">
    <property type="component" value="Unassembled WGS sequence"/>
</dbReference>
<dbReference type="InterPro" id="IPR015168">
    <property type="entry name" value="SsuA/THI5"/>
</dbReference>
<organism evidence="3">
    <name type="scientific">Vecturithrix granuli</name>
    <dbReference type="NCBI Taxonomy" id="1499967"/>
    <lineage>
        <taxon>Bacteria</taxon>
        <taxon>Candidatus Moduliflexota</taxon>
        <taxon>Candidatus Vecturitrichia</taxon>
        <taxon>Candidatus Vecturitrichales</taxon>
        <taxon>Candidatus Vecturitrichaceae</taxon>
        <taxon>Candidatus Vecturithrix</taxon>
    </lineage>
</organism>
<dbReference type="InterPro" id="IPR052048">
    <property type="entry name" value="ST_Response_Regulator"/>
</dbReference>
<dbReference type="STRING" id="1499967.U27_03560"/>